<comment type="caution">
    <text evidence="7">The sequence shown here is derived from an EMBL/GenBank/DDBJ whole genome shotgun (WGS) entry which is preliminary data.</text>
</comment>
<reference evidence="7 8" key="1">
    <citation type="submission" date="2019-12" db="EMBL/GenBank/DDBJ databases">
        <title>Rhizobium genotypes associated with high levels of biological nitrogen fixation by grain legumes in a temperate-maritime cropping system.</title>
        <authorList>
            <person name="Maluk M."/>
            <person name="Francesc Ferrando Molina F."/>
            <person name="Lopez Del Egido L."/>
            <person name="Lafos M."/>
            <person name="Langarica-Fuentes A."/>
            <person name="Gebre Yohannes G."/>
            <person name="Young M.W."/>
            <person name="Martin P."/>
            <person name="Gantlett R."/>
            <person name="Kenicer G."/>
            <person name="Hawes C."/>
            <person name="Begg G.S."/>
            <person name="Quilliam R.S."/>
            <person name="Squire G.R."/>
            <person name="Poole P.S."/>
            <person name="Young P.W."/>
            <person name="Iannetta P.M."/>
            <person name="James E.K."/>
        </authorList>
    </citation>
    <scope>NUCLEOTIDE SEQUENCE [LARGE SCALE GENOMIC DNA]</scope>
    <source>
        <strain evidence="7 8">JHI1118</strain>
    </source>
</reference>
<keyword evidence="4 5" id="KW-0472">Membrane</keyword>
<name>A0A6L9U2I1_9HYPH</name>
<feature type="transmembrane region" description="Helical" evidence="5">
    <location>
        <begin position="197"/>
        <end position="213"/>
    </location>
</feature>
<feature type="transmembrane region" description="Helical" evidence="5">
    <location>
        <begin position="366"/>
        <end position="384"/>
    </location>
</feature>
<feature type="transmembrane region" description="Helical" evidence="5">
    <location>
        <begin position="100"/>
        <end position="118"/>
    </location>
</feature>
<dbReference type="InterPro" id="IPR051533">
    <property type="entry name" value="WaaL-like"/>
</dbReference>
<dbReference type="PANTHER" id="PTHR37422:SF21">
    <property type="entry name" value="EXOQ-LIKE PROTEIN"/>
    <property type="match status" value="1"/>
</dbReference>
<feature type="transmembrane region" description="Helical" evidence="5">
    <location>
        <begin position="219"/>
        <end position="236"/>
    </location>
</feature>
<comment type="subcellular location">
    <subcellularLocation>
        <location evidence="1">Membrane</location>
        <topology evidence="1">Multi-pass membrane protein</topology>
    </subcellularLocation>
</comment>
<evidence type="ECO:0000256" key="2">
    <source>
        <dbReference type="ARBA" id="ARBA00022692"/>
    </source>
</evidence>
<keyword evidence="2 5" id="KW-0812">Transmembrane</keyword>
<evidence type="ECO:0000256" key="1">
    <source>
        <dbReference type="ARBA" id="ARBA00004141"/>
    </source>
</evidence>
<dbReference type="PANTHER" id="PTHR37422">
    <property type="entry name" value="TEICHURONIC ACID BIOSYNTHESIS PROTEIN TUAE"/>
    <property type="match status" value="1"/>
</dbReference>
<feature type="transmembrane region" description="Helical" evidence="5">
    <location>
        <begin position="171"/>
        <end position="190"/>
    </location>
</feature>
<feature type="domain" description="O-antigen ligase-related" evidence="6">
    <location>
        <begin position="203"/>
        <end position="343"/>
    </location>
</feature>
<dbReference type="AlphaFoldDB" id="A0A6L9U2I1"/>
<evidence type="ECO:0000256" key="4">
    <source>
        <dbReference type="ARBA" id="ARBA00023136"/>
    </source>
</evidence>
<evidence type="ECO:0000256" key="5">
    <source>
        <dbReference type="SAM" id="Phobius"/>
    </source>
</evidence>
<organism evidence="7 8">
    <name type="scientific">Rhizobium lusitanum</name>
    <dbReference type="NCBI Taxonomy" id="293958"/>
    <lineage>
        <taxon>Bacteria</taxon>
        <taxon>Pseudomonadati</taxon>
        <taxon>Pseudomonadota</taxon>
        <taxon>Alphaproteobacteria</taxon>
        <taxon>Hyphomicrobiales</taxon>
        <taxon>Rhizobiaceae</taxon>
        <taxon>Rhizobium/Agrobacterium group</taxon>
        <taxon>Rhizobium</taxon>
    </lineage>
</organism>
<gene>
    <name evidence="7" type="ORF">GR212_09250</name>
</gene>
<dbReference type="RefSeq" id="WP_163986178.1">
    <property type="nucleotide sequence ID" value="NZ_WUEY01000003.1"/>
</dbReference>
<feature type="transmembrane region" description="Helical" evidence="5">
    <location>
        <begin position="130"/>
        <end position="151"/>
    </location>
</feature>
<feature type="transmembrane region" description="Helical" evidence="5">
    <location>
        <begin position="44"/>
        <end position="62"/>
    </location>
</feature>
<feature type="transmembrane region" description="Helical" evidence="5">
    <location>
        <begin position="69"/>
        <end position="88"/>
    </location>
</feature>
<feature type="transmembrane region" description="Helical" evidence="5">
    <location>
        <begin position="334"/>
        <end position="354"/>
    </location>
</feature>
<evidence type="ECO:0000259" key="6">
    <source>
        <dbReference type="Pfam" id="PF04932"/>
    </source>
</evidence>
<evidence type="ECO:0000313" key="7">
    <source>
        <dbReference type="EMBL" id="NEI69751.1"/>
    </source>
</evidence>
<evidence type="ECO:0000313" key="8">
    <source>
        <dbReference type="Proteomes" id="UP000483035"/>
    </source>
</evidence>
<dbReference type="Proteomes" id="UP000483035">
    <property type="component" value="Unassembled WGS sequence"/>
</dbReference>
<dbReference type="GO" id="GO:0016020">
    <property type="term" value="C:membrane"/>
    <property type="evidence" value="ECO:0007669"/>
    <property type="project" value="UniProtKB-SubCell"/>
</dbReference>
<sequence length="420" mass="46808">MTAFDLPASRVAQPQLATLRMLGTASVAIGVFLSGFVIAEPAPYELWLAFLIGSWFILGLKISRSVAPLLALFLAFNVGGMLSITQMHDLAAGNHLDGPIYIAVSTFLALSSVFYAAITEDNEKRLKLIFNTWVVAALITASLGILGYFHAVPGFDIFTRYDRAMGAFQDPNVFGPYLVAPSLYLMHGLLIGDLKKAPIKAICLFVLAFGVFLSFSRAAWALFAFASVMLIFCMLLKHRSNAFRLRILVMSLAAILLMVVLLVVALQFPQVSDLFSTRLQLVQSYDGGHLGRFERHSIGFQMSMERPLGIGPLVFGQIFREDEHNTWLKTLTTYGWLGFVTWISMICWTVYIGFRNLLRERPWQPFVMIAWIVILGHVGIGNVIDTDHWRHLYMLIGIVWGCGALEQKHQRALSRGEAAP</sequence>
<dbReference type="EMBL" id="WUEY01000003">
    <property type="protein sequence ID" value="NEI69751.1"/>
    <property type="molecule type" value="Genomic_DNA"/>
</dbReference>
<accession>A0A6L9U2I1</accession>
<dbReference type="Pfam" id="PF04932">
    <property type="entry name" value="Wzy_C"/>
    <property type="match status" value="1"/>
</dbReference>
<proteinExistence type="predicted"/>
<feature type="transmembrane region" description="Helical" evidence="5">
    <location>
        <begin position="248"/>
        <end position="268"/>
    </location>
</feature>
<dbReference type="InterPro" id="IPR007016">
    <property type="entry name" value="O-antigen_ligase-rel_domated"/>
</dbReference>
<keyword evidence="3 5" id="KW-1133">Transmembrane helix</keyword>
<evidence type="ECO:0000256" key="3">
    <source>
        <dbReference type="ARBA" id="ARBA00022989"/>
    </source>
</evidence>
<protein>
    <recommendedName>
        <fullName evidence="6">O-antigen ligase-related domain-containing protein</fullName>
    </recommendedName>
</protein>
<feature type="transmembrane region" description="Helical" evidence="5">
    <location>
        <begin position="21"/>
        <end position="38"/>
    </location>
</feature>